<dbReference type="PANTHER" id="PTHR42967">
    <property type="entry name" value="METAL DEPENDENT HYDROLASE"/>
    <property type="match status" value="1"/>
</dbReference>
<sequence>MKIKSLGWSSFQLSTGDTTVLTDPLALKQSGLSLSKSSADVVLFTDKGLEGKENILAENDLLKKVEPEHRDKIIEISSPGEFEIGGLMIRRDVDSTFFTIDETVLRVVYMGLLKNDIDISLAKDLGDVDVLIIPIGNGDLFVEYEKLEKIINYIDPTILIPCAYKQDGLKIGKDLKSREDFIKYFGFTNVREETYVNVTPTVEQENKNMEVIFLK</sequence>
<evidence type="ECO:0008006" key="3">
    <source>
        <dbReference type="Google" id="ProtNLM"/>
    </source>
</evidence>
<evidence type="ECO:0000313" key="1">
    <source>
        <dbReference type="EMBL" id="KKP44673.1"/>
    </source>
</evidence>
<reference evidence="1 2" key="1">
    <citation type="journal article" date="2015" name="Nature">
        <title>rRNA introns, odd ribosomes, and small enigmatic genomes across a large radiation of phyla.</title>
        <authorList>
            <person name="Brown C.T."/>
            <person name="Hug L.A."/>
            <person name="Thomas B.C."/>
            <person name="Sharon I."/>
            <person name="Castelle C.J."/>
            <person name="Singh A."/>
            <person name="Wilkins M.J."/>
            <person name="Williams K.H."/>
            <person name="Banfield J.F."/>
        </authorList>
    </citation>
    <scope>NUCLEOTIDE SEQUENCE [LARGE SCALE GENOMIC DNA]</scope>
</reference>
<dbReference type="Pfam" id="PF13483">
    <property type="entry name" value="Lactamase_B_3"/>
    <property type="match status" value="1"/>
</dbReference>
<dbReference type="SUPFAM" id="SSF56281">
    <property type="entry name" value="Metallo-hydrolase/oxidoreductase"/>
    <property type="match status" value="1"/>
</dbReference>
<organism evidence="1 2">
    <name type="scientific">candidate division WS6 bacterium GW2011_GWC1_33_20</name>
    <dbReference type="NCBI Taxonomy" id="1619089"/>
    <lineage>
        <taxon>Bacteria</taxon>
        <taxon>Candidatus Dojkabacteria</taxon>
    </lineage>
</organism>
<dbReference type="PANTHER" id="PTHR42967:SF1">
    <property type="entry name" value="MBL FOLD METALLO-HYDROLASE"/>
    <property type="match status" value="1"/>
</dbReference>
<evidence type="ECO:0000313" key="2">
    <source>
        <dbReference type="Proteomes" id="UP000034302"/>
    </source>
</evidence>
<dbReference type="AlphaFoldDB" id="A0A0F9ZKG3"/>
<gene>
    <name evidence="1" type="ORF">UR34_C0001G0019</name>
</gene>
<name>A0A0F9ZKG3_9BACT</name>
<accession>A0A0F9ZKG3</accession>
<proteinExistence type="predicted"/>
<dbReference type="InterPro" id="IPR036866">
    <property type="entry name" value="RibonucZ/Hydroxyglut_hydro"/>
</dbReference>
<dbReference type="Gene3D" id="3.60.15.10">
    <property type="entry name" value="Ribonuclease Z/Hydroxyacylglutathione hydrolase-like"/>
    <property type="match status" value="1"/>
</dbReference>
<comment type="caution">
    <text evidence="1">The sequence shown here is derived from an EMBL/GenBank/DDBJ whole genome shotgun (WGS) entry which is preliminary data.</text>
</comment>
<dbReference type="EMBL" id="LBOV01000001">
    <property type="protein sequence ID" value="KKP44673.1"/>
    <property type="molecule type" value="Genomic_DNA"/>
</dbReference>
<dbReference type="Proteomes" id="UP000034302">
    <property type="component" value="Unassembled WGS sequence"/>
</dbReference>
<protein>
    <recommendedName>
        <fullName evidence="3">Zn-dependent hydrolase of the beta-lactamase fold-like protein</fullName>
    </recommendedName>
</protein>